<reference evidence="3 4" key="1">
    <citation type="submission" date="2018-08" db="EMBL/GenBank/DDBJ databases">
        <title>Genomic Encyclopedia of Archaeal and Bacterial Type Strains, Phase II (KMG-II): from individual species to whole genera.</title>
        <authorList>
            <person name="Goeker M."/>
        </authorList>
    </citation>
    <scope>NUCLEOTIDE SEQUENCE [LARGE SCALE GENOMIC DNA]</scope>
    <source>
        <strain evidence="3 4">DSM 5002</strain>
    </source>
</reference>
<evidence type="ECO:0000313" key="3">
    <source>
        <dbReference type="EMBL" id="RIA55898.1"/>
    </source>
</evidence>
<dbReference type="AlphaFoldDB" id="A0A397Q4B4"/>
<evidence type="ECO:0000256" key="1">
    <source>
        <dbReference type="SAM" id="Phobius"/>
    </source>
</evidence>
<comment type="caution">
    <text evidence="3">The sequence shown here is derived from an EMBL/GenBank/DDBJ whole genome shotgun (WGS) entry which is preliminary data.</text>
</comment>
<feature type="transmembrane region" description="Helical" evidence="1">
    <location>
        <begin position="45"/>
        <end position="66"/>
    </location>
</feature>
<keyword evidence="1" id="KW-0472">Membrane</keyword>
<evidence type="ECO:0000313" key="4">
    <source>
        <dbReference type="Proteomes" id="UP000266273"/>
    </source>
</evidence>
<feature type="transmembrane region" description="Helical" evidence="1">
    <location>
        <begin position="20"/>
        <end position="39"/>
    </location>
</feature>
<organism evidence="3 4">
    <name type="scientific">Dichotomicrobium thermohalophilum</name>
    <dbReference type="NCBI Taxonomy" id="933063"/>
    <lineage>
        <taxon>Bacteria</taxon>
        <taxon>Pseudomonadati</taxon>
        <taxon>Pseudomonadota</taxon>
        <taxon>Alphaproteobacteria</taxon>
        <taxon>Hyphomicrobiales</taxon>
        <taxon>Hyphomicrobiaceae</taxon>
        <taxon>Dichotomicrobium</taxon>
    </lineage>
</organism>
<keyword evidence="1" id="KW-0812">Transmembrane</keyword>
<sequence>MRLFDPANRTRTPRHARIWAVWEILYTVVDFAAAFLFIIGSVFFFYASLTYTGTWMFLIGSICFALKPTIRLVRELQYLAIGDVDDVAARLRE</sequence>
<dbReference type="EMBL" id="QXDF01000001">
    <property type="protein sequence ID" value="RIA55898.1"/>
    <property type="molecule type" value="Genomic_DNA"/>
</dbReference>
<dbReference type="InterPro" id="IPR025424">
    <property type="entry name" value="YrhK_domain"/>
</dbReference>
<protein>
    <submittedName>
        <fullName evidence="3">YrhK-like protein</fullName>
    </submittedName>
</protein>
<dbReference type="RefSeq" id="WP_119060747.1">
    <property type="nucleotide sequence ID" value="NZ_QXDF01000001.1"/>
</dbReference>
<dbReference type="Pfam" id="PF14145">
    <property type="entry name" value="YrhK"/>
    <property type="match status" value="1"/>
</dbReference>
<keyword evidence="1" id="KW-1133">Transmembrane helix</keyword>
<keyword evidence="4" id="KW-1185">Reference proteome</keyword>
<evidence type="ECO:0000259" key="2">
    <source>
        <dbReference type="Pfam" id="PF14145"/>
    </source>
</evidence>
<dbReference type="OrthoDB" id="5862062at2"/>
<dbReference type="Proteomes" id="UP000266273">
    <property type="component" value="Unassembled WGS sequence"/>
</dbReference>
<proteinExistence type="predicted"/>
<feature type="domain" description="YrhK" evidence="2">
    <location>
        <begin position="21"/>
        <end position="75"/>
    </location>
</feature>
<gene>
    <name evidence="3" type="ORF">BXY53_0984</name>
</gene>
<name>A0A397Q4B4_9HYPH</name>
<accession>A0A397Q4B4</accession>